<dbReference type="AlphaFoldDB" id="A0A9P4NFK9"/>
<sequence length="109" mass="12085">MQQTHRKLSTLLVPLVLTTIGKLRRVPPDELSTAEFSETEIAKVGISRLVSEDNSLNTHAGGRKYDPLYREEGSAAERSQMRIVDSLSISKDLAYSRSSSIVPITRSLL</sequence>
<evidence type="ECO:0000256" key="1">
    <source>
        <dbReference type="SAM" id="SignalP"/>
    </source>
</evidence>
<comment type="caution">
    <text evidence="2">The sequence shown here is derived from an EMBL/GenBank/DDBJ whole genome shotgun (WGS) entry which is preliminary data.</text>
</comment>
<feature type="signal peptide" evidence="1">
    <location>
        <begin position="1"/>
        <end position="23"/>
    </location>
</feature>
<dbReference type="Proteomes" id="UP000800235">
    <property type="component" value="Unassembled WGS sequence"/>
</dbReference>
<protein>
    <submittedName>
        <fullName evidence="2">Uncharacterized protein</fullName>
    </submittedName>
</protein>
<name>A0A9P4NFK9_9PEZI</name>
<evidence type="ECO:0000313" key="3">
    <source>
        <dbReference type="Proteomes" id="UP000800235"/>
    </source>
</evidence>
<feature type="chain" id="PRO_5040415791" evidence="1">
    <location>
        <begin position="24"/>
        <end position="109"/>
    </location>
</feature>
<accession>A0A9P4NFK9</accession>
<dbReference type="EMBL" id="MU007117">
    <property type="protein sequence ID" value="KAF2419689.1"/>
    <property type="molecule type" value="Genomic_DNA"/>
</dbReference>
<proteinExistence type="predicted"/>
<reference evidence="2" key="1">
    <citation type="journal article" date="2020" name="Stud. Mycol.">
        <title>101 Dothideomycetes genomes: a test case for predicting lifestyles and emergence of pathogens.</title>
        <authorList>
            <person name="Haridas S."/>
            <person name="Albert R."/>
            <person name="Binder M."/>
            <person name="Bloem J."/>
            <person name="Labutti K."/>
            <person name="Salamov A."/>
            <person name="Andreopoulos B."/>
            <person name="Baker S."/>
            <person name="Barry K."/>
            <person name="Bills G."/>
            <person name="Bluhm B."/>
            <person name="Cannon C."/>
            <person name="Castanera R."/>
            <person name="Culley D."/>
            <person name="Daum C."/>
            <person name="Ezra D."/>
            <person name="Gonzalez J."/>
            <person name="Henrissat B."/>
            <person name="Kuo A."/>
            <person name="Liang C."/>
            <person name="Lipzen A."/>
            <person name="Lutzoni F."/>
            <person name="Magnuson J."/>
            <person name="Mondo S."/>
            <person name="Nolan M."/>
            <person name="Ohm R."/>
            <person name="Pangilinan J."/>
            <person name="Park H.-J."/>
            <person name="Ramirez L."/>
            <person name="Alfaro M."/>
            <person name="Sun H."/>
            <person name="Tritt A."/>
            <person name="Yoshinaga Y."/>
            <person name="Zwiers L.-H."/>
            <person name="Turgeon B."/>
            <person name="Goodwin S."/>
            <person name="Spatafora J."/>
            <person name="Crous P."/>
            <person name="Grigoriev I."/>
        </authorList>
    </citation>
    <scope>NUCLEOTIDE SEQUENCE</scope>
    <source>
        <strain evidence="2">CBS 130266</strain>
    </source>
</reference>
<organism evidence="2 3">
    <name type="scientific">Tothia fuscella</name>
    <dbReference type="NCBI Taxonomy" id="1048955"/>
    <lineage>
        <taxon>Eukaryota</taxon>
        <taxon>Fungi</taxon>
        <taxon>Dikarya</taxon>
        <taxon>Ascomycota</taxon>
        <taxon>Pezizomycotina</taxon>
        <taxon>Dothideomycetes</taxon>
        <taxon>Pleosporomycetidae</taxon>
        <taxon>Venturiales</taxon>
        <taxon>Cylindrosympodiaceae</taxon>
        <taxon>Tothia</taxon>
    </lineage>
</organism>
<gene>
    <name evidence="2" type="ORF">EJ08DRAFT_665869</name>
</gene>
<evidence type="ECO:0000313" key="2">
    <source>
        <dbReference type="EMBL" id="KAF2419689.1"/>
    </source>
</evidence>
<keyword evidence="3" id="KW-1185">Reference proteome</keyword>
<keyword evidence="1" id="KW-0732">Signal</keyword>